<dbReference type="AlphaFoldDB" id="A0AAE1LF83"/>
<reference evidence="1" key="2">
    <citation type="journal article" date="2023" name="BMC Genomics">
        <title>Pest status, molecular evolution, and epigenetic factors derived from the genome assembly of Frankliniella fusca, a thysanopteran phytovirus vector.</title>
        <authorList>
            <person name="Catto M.A."/>
            <person name="Labadie P.E."/>
            <person name="Jacobson A.L."/>
            <person name="Kennedy G.G."/>
            <person name="Srinivasan R."/>
            <person name="Hunt B.G."/>
        </authorList>
    </citation>
    <scope>NUCLEOTIDE SEQUENCE</scope>
    <source>
        <strain evidence="1">PL_HMW_Pooled</strain>
    </source>
</reference>
<sequence length="226" mass="23774">HNPSEAAVLGKAPQVKGPQLKALLLKALLEKAPQAKAPPGQGVLGEGPLVKAVLVKALQGKDPQVKALMVTVLLEKGLLEKAHWKKSTPGEGTPGEGITPLQAALPERAARDGMRLKGEFPEDVVLPQRRAPKTDAFKGTRSPGTPLCAIPDFSKTVLPTAAAPAQQPCRPQDFTGCILSEPNFPHHRMSVNETFNTGPEPCNTYSCVGPGQLTALTGPRVKGSVV</sequence>
<dbReference type="EMBL" id="JAHWGI010000807">
    <property type="protein sequence ID" value="KAK3917916.1"/>
    <property type="molecule type" value="Genomic_DNA"/>
</dbReference>
<dbReference type="GO" id="GO:0016874">
    <property type="term" value="F:ligase activity"/>
    <property type="evidence" value="ECO:0007669"/>
    <property type="project" value="UniProtKB-KW"/>
</dbReference>
<evidence type="ECO:0000313" key="1">
    <source>
        <dbReference type="EMBL" id="KAK3917916.1"/>
    </source>
</evidence>
<proteinExistence type="predicted"/>
<dbReference type="Proteomes" id="UP001219518">
    <property type="component" value="Unassembled WGS sequence"/>
</dbReference>
<protein>
    <submittedName>
        <fullName evidence="1">Leucine--tRNA ligase</fullName>
    </submittedName>
</protein>
<gene>
    <name evidence="1" type="ORF">KUF71_007338</name>
</gene>
<feature type="non-terminal residue" evidence="1">
    <location>
        <position position="226"/>
    </location>
</feature>
<keyword evidence="2" id="KW-1185">Reference proteome</keyword>
<organism evidence="1 2">
    <name type="scientific">Frankliniella fusca</name>
    <dbReference type="NCBI Taxonomy" id="407009"/>
    <lineage>
        <taxon>Eukaryota</taxon>
        <taxon>Metazoa</taxon>
        <taxon>Ecdysozoa</taxon>
        <taxon>Arthropoda</taxon>
        <taxon>Hexapoda</taxon>
        <taxon>Insecta</taxon>
        <taxon>Pterygota</taxon>
        <taxon>Neoptera</taxon>
        <taxon>Paraneoptera</taxon>
        <taxon>Thysanoptera</taxon>
        <taxon>Terebrantia</taxon>
        <taxon>Thripoidea</taxon>
        <taxon>Thripidae</taxon>
        <taxon>Frankliniella</taxon>
    </lineage>
</organism>
<comment type="caution">
    <text evidence="1">The sequence shown here is derived from an EMBL/GenBank/DDBJ whole genome shotgun (WGS) entry which is preliminary data.</text>
</comment>
<name>A0AAE1LF83_9NEOP</name>
<keyword evidence="1" id="KW-0436">Ligase</keyword>
<reference evidence="1" key="1">
    <citation type="submission" date="2021-07" db="EMBL/GenBank/DDBJ databases">
        <authorList>
            <person name="Catto M.A."/>
            <person name="Jacobson A."/>
            <person name="Kennedy G."/>
            <person name="Labadie P."/>
            <person name="Hunt B.G."/>
            <person name="Srinivasan R."/>
        </authorList>
    </citation>
    <scope>NUCLEOTIDE SEQUENCE</scope>
    <source>
        <strain evidence="1">PL_HMW_Pooled</strain>
        <tissue evidence="1">Head</tissue>
    </source>
</reference>
<evidence type="ECO:0000313" key="2">
    <source>
        <dbReference type="Proteomes" id="UP001219518"/>
    </source>
</evidence>
<accession>A0AAE1LF83</accession>